<evidence type="ECO:0000256" key="1">
    <source>
        <dbReference type="SAM" id="Phobius"/>
    </source>
</evidence>
<feature type="transmembrane region" description="Helical" evidence="1">
    <location>
        <begin position="51"/>
        <end position="76"/>
    </location>
</feature>
<gene>
    <name evidence="2" type="ORF">N0B31_14180</name>
</gene>
<keyword evidence="1" id="KW-0812">Transmembrane</keyword>
<evidence type="ECO:0000313" key="2">
    <source>
        <dbReference type="EMBL" id="UWM53285.1"/>
    </source>
</evidence>
<dbReference type="EMBL" id="CP104003">
    <property type="protein sequence ID" value="UWM53285.1"/>
    <property type="molecule type" value="Genomic_DNA"/>
</dbReference>
<reference evidence="2" key="1">
    <citation type="submission" date="2022-09" db="EMBL/GenBank/DDBJ databases">
        <title>Diverse halophilic archaea isolated from saline environments.</title>
        <authorList>
            <person name="Cui H.-L."/>
        </authorList>
    </citation>
    <scope>NUCLEOTIDE SEQUENCE</scope>
    <source>
        <strain evidence="2">ZS-35-S2</strain>
    </source>
</reference>
<feature type="transmembrane region" description="Helical" evidence="1">
    <location>
        <begin position="88"/>
        <end position="113"/>
    </location>
</feature>
<dbReference type="GeneID" id="74943592"/>
<keyword evidence="1" id="KW-0472">Membrane</keyword>
<protein>
    <submittedName>
        <fullName evidence="2">DUF5518 domain-containing protein</fullName>
    </submittedName>
</protein>
<dbReference type="Proteomes" id="UP001057580">
    <property type="component" value="Chromosome"/>
</dbReference>
<dbReference type="RefSeq" id="WP_260592279.1">
    <property type="nucleotide sequence ID" value="NZ_CP104003.1"/>
</dbReference>
<evidence type="ECO:0000313" key="3">
    <source>
        <dbReference type="Proteomes" id="UP001057580"/>
    </source>
</evidence>
<proteinExistence type="predicted"/>
<dbReference type="InterPro" id="IPR040493">
    <property type="entry name" value="DUF5518"/>
</dbReference>
<name>A0A9E7R084_9EURY</name>
<sequence>MDQTTKTTLKNAAIGAVVTIGLTPTGFSALLGGGIAGYLQRESPKRGARVGAISGALASLPVLLVLVLGVGLFLLPSTQFGVPGGLELAIILFVMFPLLFLWTIGLSAVGGYLGAYLRTDRRPTGEEGPTAESRT</sequence>
<keyword evidence="3" id="KW-1185">Reference proteome</keyword>
<accession>A0A9E7R084</accession>
<keyword evidence="1" id="KW-1133">Transmembrane helix</keyword>
<dbReference type="AlphaFoldDB" id="A0A9E7R084"/>
<organism evidence="2 3">
    <name type="scientific">Salinirubellus salinus</name>
    <dbReference type="NCBI Taxonomy" id="1364945"/>
    <lineage>
        <taxon>Archaea</taxon>
        <taxon>Methanobacteriati</taxon>
        <taxon>Methanobacteriota</taxon>
        <taxon>Stenosarchaea group</taxon>
        <taxon>Halobacteria</taxon>
        <taxon>Halobacteriales</taxon>
        <taxon>Natronomonadaceae</taxon>
        <taxon>Salinirubellus</taxon>
    </lineage>
</organism>
<dbReference type="KEGG" id="ssai:N0B31_14180"/>
<feature type="transmembrane region" description="Helical" evidence="1">
    <location>
        <begin position="12"/>
        <end position="39"/>
    </location>
</feature>
<dbReference type="Pfam" id="PF17647">
    <property type="entry name" value="DUF5518"/>
    <property type="match status" value="1"/>
</dbReference>